<feature type="domain" description="C2H2-type" evidence="3">
    <location>
        <begin position="3"/>
        <end position="32"/>
    </location>
</feature>
<dbReference type="InterPro" id="IPR013087">
    <property type="entry name" value="Znf_C2H2_type"/>
</dbReference>
<keyword evidence="1" id="KW-0863">Zinc-finger</keyword>
<dbReference type="Proteomes" id="UP000233469">
    <property type="component" value="Unassembled WGS sequence"/>
</dbReference>
<dbReference type="EMBL" id="LLXL01001866">
    <property type="protein sequence ID" value="PKK62602.1"/>
    <property type="molecule type" value="Genomic_DNA"/>
</dbReference>
<comment type="caution">
    <text evidence="4">The sequence shown here is derived from an EMBL/GenBank/DDBJ whole genome shotgun (WGS) entry which is preliminary data.</text>
</comment>
<gene>
    <name evidence="4" type="ORF">RhiirC2_855560</name>
</gene>
<dbReference type="InterPro" id="IPR041078">
    <property type="entry name" value="Plavaka"/>
</dbReference>
<dbReference type="Pfam" id="PF18759">
    <property type="entry name" value="Plavaka"/>
    <property type="match status" value="1"/>
</dbReference>
<accession>A0A2N1MLV5</accession>
<evidence type="ECO:0000259" key="3">
    <source>
        <dbReference type="PROSITE" id="PS50157"/>
    </source>
</evidence>
<sequence>MNFKCPFCSRTFSKRSAYAQHIPVCPKNNVNPIDNESDSETSINAIQDVNQNNEGDISHDEMEYESYQDASFNSVQSTFSVMSYEDILECEESEKPEQSVKEPEKSGESAEESEESGKSVKGSEESAEESEESEESAEEFEESGESAKGFENSEESEESAREKELESSKESEETYTEFPNEAYKDLMILVTKHKLNNKARERVYKEQNTGTWWKNTESTLPIGAKLLSLILYSDATTTDVLGKNQLHPIYISIGNIPTWRHNKPDAKQLLDYLPILEAANNSEKKSPTFKILVRETFHKSLQYLLELINIKDGIELLQWSEAATFCLTYKSFNSKFSCHFCMVARDNFANINLLPSDVKLRTHEEMFKHFSENTEKTICIESVPNFFWKIPNINIYLATVPDRMHHLDLGLFCYQIEFTYDLLKLQHNNKLIDELDCRIAAIPHYSGLKIFSNGLQSISRFTADEYRNLMKIMVFVVDNLYSNTNNNMTNNFLNNNDLVKLYQNWNEMYILSRYEKFSENDLIKFKNAMHEWAQKFIQAFKFISSSQLKLPKLHSWLYHIIDSIRLYGVINEYTTDTYESLYKNFVKIPYRISNKKILNHNFYKRRQAISSIFSQQSVITKTPYMYRFSTKLFEFSLKNANLFFNEKKSSVNSKMQIGFSKFLECLDLYLDLLNNPKIDDSQVKIFGSVTIENSNIIRATNSYHNKSWFSNVTISMNSEELEDYISDQGICYGQTLLLAEISIEKESLPLSLALIQWYDFKSQTHPYLYGCPHLKLKELFNFVTIEAIQGVQ</sequence>
<organism evidence="4 5">
    <name type="scientific">Rhizophagus irregularis</name>
    <dbReference type="NCBI Taxonomy" id="588596"/>
    <lineage>
        <taxon>Eukaryota</taxon>
        <taxon>Fungi</taxon>
        <taxon>Fungi incertae sedis</taxon>
        <taxon>Mucoromycota</taxon>
        <taxon>Glomeromycotina</taxon>
        <taxon>Glomeromycetes</taxon>
        <taxon>Glomerales</taxon>
        <taxon>Glomeraceae</taxon>
        <taxon>Rhizophagus</taxon>
    </lineage>
</organism>
<evidence type="ECO:0000256" key="2">
    <source>
        <dbReference type="SAM" id="MobiDB-lite"/>
    </source>
</evidence>
<name>A0A2N1MLV5_9GLOM</name>
<reference evidence="4 5" key="2">
    <citation type="submission" date="2017-10" db="EMBL/GenBank/DDBJ databases">
        <title>Extensive intraspecific genome diversity in a model arbuscular mycorrhizal fungus.</title>
        <authorList>
            <person name="Chen E.C.H."/>
            <person name="Morin E."/>
            <person name="Baudet D."/>
            <person name="Noel J."/>
            <person name="Ndikumana S."/>
            <person name="Charron P."/>
            <person name="St-Onge C."/>
            <person name="Giorgi J."/>
            <person name="Grigoriev I.V."/>
            <person name="Roux C."/>
            <person name="Martin F.M."/>
            <person name="Corradi N."/>
        </authorList>
    </citation>
    <scope>NUCLEOTIDE SEQUENCE [LARGE SCALE GENOMIC DNA]</scope>
    <source>
        <strain evidence="4 5">C2</strain>
    </source>
</reference>
<dbReference type="GO" id="GO:0008270">
    <property type="term" value="F:zinc ion binding"/>
    <property type="evidence" value="ECO:0007669"/>
    <property type="project" value="UniProtKB-KW"/>
</dbReference>
<proteinExistence type="predicted"/>
<evidence type="ECO:0000256" key="1">
    <source>
        <dbReference type="PROSITE-ProRule" id="PRU00042"/>
    </source>
</evidence>
<keyword evidence="1" id="KW-0479">Metal-binding</keyword>
<dbReference type="VEuPathDB" id="FungiDB:RhiirA1_476141"/>
<feature type="region of interest" description="Disordered" evidence="2">
    <location>
        <begin position="90"/>
        <end position="178"/>
    </location>
</feature>
<dbReference type="PROSITE" id="PS50157">
    <property type="entry name" value="ZINC_FINGER_C2H2_2"/>
    <property type="match status" value="1"/>
</dbReference>
<feature type="compositionally biased region" description="Acidic residues" evidence="2">
    <location>
        <begin position="125"/>
        <end position="144"/>
    </location>
</feature>
<feature type="compositionally biased region" description="Basic and acidic residues" evidence="2">
    <location>
        <begin position="158"/>
        <end position="172"/>
    </location>
</feature>
<dbReference type="VEuPathDB" id="FungiDB:FUN_018798"/>
<keyword evidence="1" id="KW-0862">Zinc</keyword>
<dbReference type="VEuPathDB" id="FungiDB:FUN_002650"/>
<dbReference type="VEuPathDB" id="FungiDB:RhiirFUN_010606"/>
<protein>
    <recommendedName>
        <fullName evidence="3">C2H2-type domain-containing protein</fullName>
    </recommendedName>
</protein>
<feature type="compositionally biased region" description="Basic and acidic residues" evidence="2">
    <location>
        <begin position="93"/>
        <end position="108"/>
    </location>
</feature>
<dbReference type="VEuPathDB" id="FungiDB:RhiirA1_476142"/>
<evidence type="ECO:0000313" key="5">
    <source>
        <dbReference type="Proteomes" id="UP000233469"/>
    </source>
</evidence>
<dbReference type="AlphaFoldDB" id="A0A2N1MLV5"/>
<evidence type="ECO:0000313" key="4">
    <source>
        <dbReference type="EMBL" id="PKK62602.1"/>
    </source>
</evidence>
<reference evidence="4 5" key="1">
    <citation type="submission" date="2016-04" db="EMBL/GenBank/DDBJ databases">
        <title>Genome analyses suggest a sexual origin of heterokaryosis in a supposedly ancient asexual fungus.</title>
        <authorList>
            <person name="Ropars J."/>
            <person name="Sedzielewska K."/>
            <person name="Noel J."/>
            <person name="Charron P."/>
            <person name="Farinelli L."/>
            <person name="Marton T."/>
            <person name="Kruger M."/>
            <person name="Pelin A."/>
            <person name="Brachmann A."/>
            <person name="Corradi N."/>
        </authorList>
    </citation>
    <scope>NUCLEOTIDE SEQUENCE [LARGE SCALE GENOMIC DNA]</scope>
    <source>
        <strain evidence="4 5">C2</strain>
    </source>
</reference>
<feature type="compositionally biased region" description="Basic and acidic residues" evidence="2">
    <location>
        <begin position="115"/>
        <end position="124"/>
    </location>
</feature>